<proteinExistence type="predicted"/>
<feature type="compositionally biased region" description="Acidic residues" evidence="1">
    <location>
        <begin position="132"/>
        <end position="148"/>
    </location>
</feature>
<gene>
    <name evidence="2" type="ORF">TRAPUB_4330</name>
</gene>
<dbReference type="STRING" id="154538.A0A1M2W7N7"/>
<dbReference type="Proteomes" id="UP000184267">
    <property type="component" value="Unassembled WGS sequence"/>
</dbReference>
<keyword evidence="3" id="KW-1185">Reference proteome</keyword>
<evidence type="ECO:0000256" key="1">
    <source>
        <dbReference type="SAM" id="MobiDB-lite"/>
    </source>
</evidence>
<evidence type="ECO:0000313" key="2">
    <source>
        <dbReference type="EMBL" id="OJT15782.1"/>
    </source>
</evidence>
<dbReference type="EMBL" id="MNAD01000136">
    <property type="protein sequence ID" value="OJT15782.1"/>
    <property type="molecule type" value="Genomic_DNA"/>
</dbReference>
<dbReference type="OMA" id="CELQVNL"/>
<feature type="non-terminal residue" evidence="2">
    <location>
        <position position="1"/>
    </location>
</feature>
<feature type="region of interest" description="Disordered" evidence="1">
    <location>
        <begin position="101"/>
        <end position="148"/>
    </location>
</feature>
<organism evidence="2 3">
    <name type="scientific">Trametes pubescens</name>
    <name type="common">White-rot fungus</name>
    <dbReference type="NCBI Taxonomy" id="154538"/>
    <lineage>
        <taxon>Eukaryota</taxon>
        <taxon>Fungi</taxon>
        <taxon>Dikarya</taxon>
        <taxon>Basidiomycota</taxon>
        <taxon>Agaricomycotina</taxon>
        <taxon>Agaricomycetes</taxon>
        <taxon>Polyporales</taxon>
        <taxon>Polyporaceae</taxon>
        <taxon>Trametes</taxon>
    </lineage>
</organism>
<comment type="caution">
    <text evidence="2">The sequence shown here is derived from an EMBL/GenBank/DDBJ whole genome shotgun (WGS) entry which is preliminary data.</text>
</comment>
<evidence type="ECO:0000313" key="3">
    <source>
        <dbReference type="Proteomes" id="UP000184267"/>
    </source>
</evidence>
<name>A0A1M2W7N7_TRAPU</name>
<feature type="compositionally biased region" description="Low complexity" evidence="1">
    <location>
        <begin position="101"/>
        <end position="131"/>
    </location>
</feature>
<accession>A0A1M2W7N7</accession>
<protein>
    <submittedName>
        <fullName evidence="2">Uncharacterized protein</fullName>
    </submittedName>
</protein>
<dbReference type="AlphaFoldDB" id="A0A1M2W7N7"/>
<sequence length="295" mass="31896">ENYGAIKARYPGAGRRRWRLAVAELFWSLPAEQKALISQNPLPADTIEEADFSTDDDPLDGISDDAPGLGVLLRTDYTDEGAWAAFYAKLQEAEAEFAADASDAQAATHGEAPSAAQGAASSSTDAGGDTAMGDELEDADADDEDDDDAPIFCVINAATPAEQTRFAGLSNIAALRLFNDVDVRRAPAPPQGTRRIKPPNRLVDHDGWQEVYTGKTVWIYDARSNQDQCVRLVSQTSAAMYGTATADSWRARVGHICELQVNLAAGALSIDFGGLDRWDYDERARNLREALQLSQ</sequence>
<dbReference type="OrthoDB" id="204784at2759"/>
<reference evidence="2 3" key="1">
    <citation type="submission" date="2016-10" db="EMBL/GenBank/DDBJ databases">
        <title>Genome sequence of the basidiomycete white-rot fungus Trametes pubescens.</title>
        <authorList>
            <person name="Makela M.R."/>
            <person name="Granchi Z."/>
            <person name="Peng M."/>
            <person name="De Vries R.P."/>
            <person name="Grigoriev I."/>
            <person name="Riley R."/>
            <person name="Hilden K."/>
        </authorList>
    </citation>
    <scope>NUCLEOTIDE SEQUENCE [LARGE SCALE GENOMIC DNA]</scope>
    <source>
        <strain evidence="2 3">FBCC735</strain>
    </source>
</reference>